<dbReference type="EMBL" id="OU466859">
    <property type="protein sequence ID" value="CAH2053209.1"/>
    <property type="molecule type" value="Genomic_DNA"/>
</dbReference>
<dbReference type="Proteomes" id="UP000836841">
    <property type="component" value="Chromosome 3"/>
</dbReference>
<dbReference type="PANTHER" id="PTHR10133">
    <property type="entry name" value="DNA POLYMERASE I"/>
    <property type="match status" value="1"/>
</dbReference>
<dbReference type="InterPro" id="IPR002298">
    <property type="entry name" value="DNA_polymerase_A"/>
</dbReference>
<keyword evidence="1" id="KW-0235">DNA replication</keyword>
<keyword evidence="2" id="KW-0812">Transmembrane</keyword>
<dbReference type="AlphaFoldDB" id="A0AAU9RXL6"/>
<dbReference type="PRINTS" id="PR00868">
    <property type="entry name" value="DNAPOLI"/>
</dbReference>
<dbReference type="GO" id="GO:0003677">
    <property type="term" value="F:DNA binding"/>
    <property type="evidence" value="ECO:0007669"/>
    <property type="project" value="InterPro"/>
</dbReference>
<evidence type="ECO:0000313" key="4">
    <source>
        <dbReference type="EMBL" id="CAH2053209.1"/>
    </source>
</evidence>
<dbReference type="InterPro" id="IPR002562">
    <property type="entry name" value="3'-5'_exonuclease_dom"/>
</dbReference>
<gene>
    <name evidence="4" type="ORF">TAV2_LOCUS10490</name>
</gene>
<reference evidence="4 5" key="1">
    <citation type="submission" date="2022-03" db="EMBL/GenBank/DDBJ databases">
        <authorList>
            <person name="Nunn A."/>
            <person name="Chopra R."/>
            <person name="Nunn A."/>
            <person name="Contreras Garrido A."/>
        </authorList>
    </citation>
    <scope>NUCLEOTIDE SEQUENCE [LARGE SCALE GENOMIC DNA]</scope>
</reference>
<dbReference type="Gene3D" id="3.30.420.10">
    <property type="entry name" value="Ribonuclease H-like superfamily/Ribonuclease H"/>
    <property type="match status" value="1"/>
</dbReference>
<feature type="transmembrane region" description="Helical" evidence="2">
    <location>
        <begin position="86"/>
        <end position="104"/>
    </location>
</feature>
<evidence type="ECO:0000256" key="1">
    <source>
        <dbReference type="ARBA" id="ARBA00022705"/>
    </source>
</evidence>
<evidence type="ECO:0000256" key="2">
    <source>
        <dbReference type="SAM" id="Phobius"/>
    </source>
</evidence>
<keyword evidence="2" id="KW-0472">Membrane</keyword>
<sequence>EGEKGLKGLSSSTTGDQLSSTKIPLKLGRVASLTAMGVSLRHFSPSSFWVSRRPRVSSSILSLLTPPRRRILCRFTASSSSSSSSFVFSVMLMILHFFWVLVIYRKVAITNGNSGYSTATTAPGDTNGFQHSGHQRSCTVEFSGEWKLNIGSKMARMVPPTVKQAGAVSAWRKEEVNHFRESNGEVAKIQDDASGNYFRGFIPKIEDAQSYGNCQNLDYKREPRGGITTVDRELNGLRQQKSLRGPLIALPSKNIEAAVRKVDDDNGKQRPLVTSFDGVSSEDTVTISRPEKRTDLSKVRANLRKIYDRVRVVDNVSSAKEIVAKLVNQYRNLVHACDTEVSRIDVKSETPVDHGELICFSIYCGSEADFGDGKSCIWVDVLGENGKDVLAEFKPFFEDSSIKKVWHNYSFDNHIIRNYGIKLSGFHGDTMHMARLWDSSRRTSGGYSLEALTSDPRVLGGTETKEEAELFGKISMKTIFGKGKLKKDGSEGKVVIIPPVEELQKDDREAWISYSALDSISTLKLYDSMKKQLQMKKWFLDGKLISRKNMFDFYQEYWQPFGELLAKMEAEGMLVDREYLAQIEIVAKAEQETAVSRFRGWASKHCPDAKHMNVGSDTQLRQLFFGGISNSCNGEDLPYEKLFKVPNVDKVIEEGKKKATKFRNIKLHRISDNPLPTEKFTASGWPSVSGDTLKALAGKVSAAYDFTECVANNSLEEDTGDDEFMLLPDEFLETQSTNTSVESDTSAFGTAFDAFGGGESGKEACHAIASLCEVCSIDSLISNFILPLQGSNVSGKDGRVHCSLNINTETGRLSARRPNLQNQPALEKDRYKIRQAFIASPGNSLIVADYGQLELRILAHLARCESMMEAFDAFASERRKAKMLNFSIAYGKTAIGLSRDWKVSVEEAQETVNLWYNDRQEVRKWQELRKKEAIQNGYVLTLLGRARKFPVYRSRAQKNHIERAAINTPVQGSAADVAMCAMLEISTNERLKELGWKLLLQVHDEVILEGPSESAEIANEIVVDCMCKPFNGKNILSVDLSVDAKCAQNWYAAK</sequence>
<dbReference type="GO" id="GO:0003887">
    <property type="term" value="F:DNA-directed DNA polymerase activity"/>
    <property type="evidence" value="ECO:0007669"/>
    <property type="project" value="InterPro"/>
</dbReference>
<accession>A0AAU9RXL6</accession>
<dbReference type="PANTHER" id="PTHR10133:SF27">
    <property type="entry name" value="DNA POLYMERASE NU"/>
    <property type="match status" value="1"/>
</dbReference>
<dbReference type="Pfam" id="PF01612">
    <property type="entry name" value="DNA_pol_A_exo1"/>
    <property type="match status" value="1"/>
</dbReference>
<dbReference type="GO" id="GO:0006302">
    <property type="term" value="P:double-strand break repair"/>
    <property type="evidence" value="ECO:0007669"/>
    <property type="project" value="TreeGrafter"/>
</dbReference>
<dbReference type="InterPro" id="IPR036397">
    <property type="entry name" value="RNaseH_sf"/>
</dbReference>
<keyword evidence="2" id="KW-1133">Transmembrane helix</keyword>
<dbReference type="SUPFAM" id="SSF53098">
    <property type="entry name" value="Ribonuclease H-like"/>
    <property type="match status" value="1"/>
</dbReference>
<dbReference type="Pfam" id="PF00476">
    <property type="entry name" value="DNA_pol_A"/>
    <property type="match status" value="2"/>
</dbReference>
<dbReference type="SMART" id="SM00482">
    <property type="entry name" value="POLAc"/>
    <property type="match status" value="1"/>
</dbReference>
<evidence type="ECO:0000313" key="5">
    <source>
        <dbReference type="Proteomes" id="UP000836841"/>
    </source>
</evidence>
<feature type="non-terminal residue" evidence="4">
    <location>
        <position position="1054"/>
    </location>
</feature>
<dbReference type="CDD" id="cd08640">
    <property type="entry name" value="DNA_pol_A_plastid_like"/>
    <property type="match status" value="1"/>
</dbReference>
<proteinExistence type="predicted"/>
<feature type="non-terminal residue" evidence="4">
    <location>
        <position position="1"/>
    </location>
</feature>
<dbReference type="SUPFAM" id="SSF56672">
    <property type="entry name" value="DNA/RNA polymerases"/>
    <property type="match status" value="1"/>
</dbReference>
<dbReference type="GO" id="GO:0008408">
    <property type="term" value="F:3'-5' exonuclease activity"/>
    <property type="evidence" value="ECO:0007669"/>
    <property type="project" value="InterPro"/>
</dbReference>
<dbReference type="InterPro" id="IPR012337">
    <property type="entry name" value="RNaseH-like_sf"/>
</dbReference>
<name>A0AAU9RXL6_THLAR</name>
<keyword evidence="5" id="KW-1185">Reference proteome</keyword>
<dbReference type="InterPro" id="IPR001098">
    <property type="entry name" value="DNA-dir_DNA_pol_A_palm_dom"/>
</dbReference>
<protein>
    <recommendedName>
        <fullName evidence="3">DNA-directed DNA polymerase family A palm domain-containing protein</fullName>
    </recommendedName>
</protein>
<dbReference type="FunFam" id="3.30.420.10:FF:000051">
    <property type="entry name" value="DNA polymerase I"/>
    <property type="match status" value="1"/>
</dbReference>
<dbReference type="InterPro" id="IPR043502">
    <property type="entry name" value="DNA/RNA_pol_sf"/>
</dbReference>
<dbReference type="Gene3D" id="3.30.70.370">
    <property type="match status" value="1"/>
</dbReference>
<feature type="domain" description="DNA-directed DNA polymerase family A palm" evidence="3">
    <location>
        <begin position="832"/>
        <end position="1014"/>
    </location>
</feature>
<organism evidence="4 5">
    <name type="scientific">Thlaspi arvense</name>
    <name type="common">Field penny-cress</name>
    <dbReference type="NCBI Taxonomy" id="13288"/>
    <lineage>
        <taxon>Eukaryota</taxon>
        <taxon>Viridiplantae</taxon>
        <taxon>Streptophyta</taxon>
        <taxon>Embryophyta</taxon>
        <taxon>Tracheophyta</taxon>
        <taxon>Spermatophyta</taxon>
        <taxon>Magnoliopsida</taxon>
        <taxon>eudicotyledons</taxon>
        <taxon>Gunneridae</taxon>
        <taxon>Pentapetalae</taxon>
        <taxon>rosids</taxon>
        <taxon>malvids</taxon>
        <taxon>Brassicales</taxon>
        <taxon>Brassicaceae</taxon>
        <taxon>Thlaspideae</taxon>
        <taxon>Thlaspi</taxon>
    </lineage>
</organism>
<dbReference type="GO" id="GO:0006261">
    <property type="term" value="P:DNA-templated DNA replication"/>
    <property type="evidence" value="ECO:0007669"/>
    <property type="project" value="InterPro"/>
</dbReference>
<dbReference type="CDD" id="cd06139">
    <property type="entry name" value="DNA_polA_I_Ecoli_like_exo"/>
    <property type="match status" value="1"/>
</dbReference>
<evidence type="ECO:0000259" key="3">
    <source>
        <dbReference type="SMART" id="SM00482"/>
    </source>
</evidence>
<dbReference type="Gene3D" id="1.10.150.20">
    <property type="entry name" value="5' to 3' exonuclease, C-terminal subdomain"/>
    <property type="match status" value="1"/>
</dbReference>